<evidence type="ECO:0000256" key="1">
    <source>
        <dbReference type="ARBA" id="ARBA00025483"/>
    </source>
</evidence>
<organism evidence="4">
    <name type="scientific">Thermosulfidibacter takaii</name>
    <dbReference type="NCBI Taxonomy" id="412593"/>
    <lineage>
        <taxon>Bacteria</taxon>
        <taxon>Pseudomonadati</taxon>
        <taxon>Thermosulfidibacterota</taxon>
        <taxon>Thermosulfidibacteria</taxon>
        <taxon>Thermosulfidibacterales</taxon>
        <taxon>Thermosulfidibacteraceae</taxon>
    </lineage>
</organism>
<dbReference type="Gene3D" id="3.30.420.10">
    <property type="entry name" value="Ribonuclease H-like superfamily/Ribonuclease H"/>
    <property type="match status" value="1"/>
</dbReference>
<dbReference type="GO" id="GO:0008408">
    <property type="term" value="F:3'-5' exonuclease activity"/>
    <property type="evidence" value="ECO:0007669"/>
    <property type="project" value="TreeGrafter"/>
</dbReference>
<evidence type="ECO:0000259" key="3">
    <source>
        <dbReference type="SMART" id="SM00479"/>
    </source>
</evidence>
<gene>
    <name evidence="4" type="ORF">ENF32_04535</name>
</gene>
<dbReference type="InterPro" id="IPR026881">
    <property type="entry name" value="WYL_dom"/>
</dbReference>
<dbReference type="GO" id="GO:0003677">
    <property type="term" value="F:DNA binding"/>
    <property type="evidence" value="ECO:0007669"/>
    <property type="project" value="InterPro"/>
</dbReference>
<dbReference type="GO" id="GO:0005829">
    <property type="term" value="C:cytosol"/>
    <property type="evidence" value="ECO:0007669"/>
    <property type="project" value="TreeGrafter"/>
</dbReference>
<dbReference type="EMBL" id="DQWS01000169">
    <property type="protein sequence ID" value="HDD53314.1"/>
    <property type="molecule type" value="Genomic_DNA"/>
</dbReference>
<sequence length="284" mass="31828">MESRLIKDVPIVVFDTETTGLSPLSHVVELGAAKLQGGRMVDTFVSLVKPPVSIPEKVVRIHGIDNAMVRHAPPFKAVAHRFREFVKGSILVAHNASFDLKVLSINFQRSGIPLLDNPVLDTRRISRRHFPEVADHSLSHLIHVWRSPFKGCHRALADARHTAYIFVGMMQKLGLGPHDRVSDLFSLFGPPDSMLRYQARWDEVGKRDSRVERLLLAVREGKVLEIFYDGGDTLGRRCISPLALFSTGEVHYLKAICTPEGRVKTFRIDRITYIRPLQDGAVGG</sequence>
<evidence type="ECO:0000256" key="2">
    <source>
        <dbReference type="ARBA" id="ARBA00026073"/>
    </source>
</evidence>
<dbReference type="Proteomes" id="UP000885690">
    <property type="component" value="Unassembled WGS sequence"/>
</dbReference>
<dbReference type="InterPro" id="IPR036397">
    <property type="entry name" value="RNaseH_sf"/>
</dbReference>
<dbReference type="SMART" id="SM00479">
    <property type="entry name" value="EXOIII"/>
    <property type="match status" value="1"/>
</dbReference>
<dbReference type="NCBIfam" id="TIGR00573">
    <property type="entry name" value="dnaq"/>
    <property type="match status" value="1"/>
</dbReference>
<dbReference type="InterPro" id="IPR012337">
    <property type="entry name" value="RNaseH-like_sf"/>
</dbReference>
<comment type="function">
    <text evidence="1">DNA polymerase III is a complex, multichain enzyme responsible for most of the replicative synthesis in bacteria. The epsilon subunit contain the editing function and is a proofreading 3'-5' exonuclease.</text>
</comment>
<proteinExistence type="predicted"/>
<accession>A0A7C0Y6X2</accession>
<dbReference type="PANTHER" id="PTHR30231:SF41">
    <property type="entry name" value="DNA POLYMERASE III SUBUNIT EPSILON"/>
    <property type="match status" value="1"/>
</dbReference>
<feature type="domain" description="Exonuclease" evidence="3">
    <location>
        <begin position="10"/>
        <end position="175"/>
    </location>
</feature>
<dbReference type="AlphaFoldDB" id="A0A7C0Y6X2"/>
<comment type="caution">
    <text evidence="4">The sequence shown here is derived from an EMBL/GenBank/DDBJ whole genome shotgun (WGS) entry which is preliminary data.</text>
</comment>
<reference evidence="4" key="1">
    <citation type="journal article" date="2020" name="mSystems">
        <title>Genome- and Community-Level Interaction Insights into Carbon Utilization and Element Cycling Functions of Hydrothermarchaeota in Hydrothermal Sediment.</title>
        <authorList>
            <person name="Zhou Z."/>
            <person name="Liu Y."/>
            <person name="Xu W."/>
            <person name="Pan J."/>
            <person name="Luo Z.H."/>
            <person name="Li M."/>
        </authorList>
    </citation>
    <scope>NUCLEOTIDE SEQUENCE [LARGE SCALE GENOMIC DNA]</scope>
    <source>
        <strain evidence="4">HyVt-115</strain>
    </source>
</reference>
<dbReference type="InterPro" id="IPR006054">
    <property type="entry name" value="DnaQ"/>
</dbReference>
<dbReference type="FunFam" id="3.30.420.10:FF:000045">
    <property type="entry name" value="3'-5' exonuclease DinG"/>
    <property type="match status" value="1"/>
</dbReference>
<dbReference type="GO" id="GO:0003887">
    <property type="term" value="F:DNA-directed DNA polymerase activity"/>
    <property type="evidence" value="ECO:0007669"/>
    <property type="project" value="InterPro"/>
</dbReference>
<dbReference type="Pfam" id="PF00929">
    <property type="entry name" value="RNase_T"/>
    <property type="match status" value="1"/>
</dbReference>
<name>A0A7C0Y6X2_9BACT</name>
<dbReference type="InterPro" id="IPR013520">
    <property type="entry name" value="Ribonucl_H"/>
</dbReference>
<dbReference type="PROSITE" id="PS52050">
    <property type="entry name" value="WYL"/>
    <property type="match status" value="1"/>
</dbReference>
<dbReference type="GO" id="GO:0045004">
    <property type="term" value="P:DNA replication proofreading"/>
    <property type="evidence" value="ECO:0007669"/>
    <property type="project" value="TreeGrafter"/>
</dbReference>
<dbReference type="PANTHER" id="PTHR30231">
    <property type="entry name" value="DNA POLYMERASE III SUBUNIT EPSILON"/>
    <property type="match status" value="1"/>
</dbReference>
<comment type="subunit">
    <text evidence="2">DNA polymerase III contains a core (composed of alpha, epsilon and theta chains) that associates with a tau subunit. This core dimerizes to form the POLIII' complex. PolIII' associates with the gamma complex (composed of gamma, delta, delta', psi and chi chains) and with the beta chain to form the complete DNA polymerase III complex.</text>
</comment>
<dbReference type="CDD" id="cd06127">
    <property type="entry name" value="DEDDh"/>
    <property type="match status" value="1"/>
</dbReference>
<dbReference type="Pfam" id="PF13280">
    <property type="entry name" value="WYL"/>
    <property type="match status" value="1"/>
</dbReference>
<protein>
    <submittedName>
        <fullName evidence="4">WYL domain-containing protein</fullName>
    </submittedName>
</protein>
<evidence type="ECO:0000313" key="4">
    <source>
        <dbReference type="EMBL" id="HDD53314.1"/>
    </source>
</evidence>
<dbReference type="SUPFAM" id="SSF53098">
    <property type="entry name" value="Ribonuclease H-like"/>
    <property type="match status" value="1"/>
</dbReference>